<keyword evidence="2" id="KW-0812">Transmembrane</keyword>
<feature type="transmembrane region" description="Helical" evidence="2">
    <location>
        <begin position="71"/>
        <end position="93"/>
    </location>
</feature>
<dbReference type="PANTHER" id="PTHR38848">
    <property type="entry name" value="G-PROTEIN COUPLED RECEPTORS FAMILY 3 PROFILE DOMAIN-CONTAINING PROTEIN"/>
    <property type="match status" value="1"/>
</dbReference>
<dbReference type="EMBL" id="AQGS01000616">
    <property type="protein sequence ID" value="EPS37629.1"/>
    <property type="molecule type" value="Genomic_DNA"/>
</dbReference>
<proteinExistence type="predicted"/>
<dbReference type="AlphaFoldDB" id="S8A4B3"/>
<comment type="caution">
    <text evidence="3">The sequence shown here is derived from an EMBL/GenBank/DDBJ whole genome shotgun (WGS) entry which is preliminary data.</text>
</comment>
<dbReference type="PANTHER" id="PTHR38848:SF3">
    <property type="entry name" value="G-PROTEIN COUPLED RECEPTORS FAMILY 3 PROFILE DOMAIN-CONTAINING PROTEIN"/>
    <property type="match status" value="1"/>
</dbReference>
<feature type="transmembrane region" description="Helical" evidence="2">
    <location>
        <begin position="245"/>
        <end position="264"/>
    </location>
</feature>
<accession>S8A4B3</accession>
<dbReference type="Proteomes" id="UP000015100">
    <property type="component" value="Unassembled WGS sequence"/>
</dbReference>
<dbReference type="OMA" id="ITITTIW"/>
<evidence type="ECO:0000313" key="3">
    <source>
        <dbReference type="EMBL" id="EPS37629.1"/>
    </source>
</evidence>
<feature type="compositionally biased region" description="Low complexity" evidence="1">
    <location>
        <begin position="391"/>
        <end position="401"/>
    </location>
</feature>
<dbReference type="OrthoDB" id="3210850at2759"/>
<name>S8A4B3_DACHA</name>
<feature type="transmembrane region" description="Helical" evidence="2">
    <location>
        <begin position="29"/>
        <end position="51"/>
    </location>
</feature>
<organism evidence="3 4">
    <name type="scientific">Dactylellina haptotyla (strain CBS 200.50)</name>
    <name type="common">Nematode-trapping fungus</name>
    <name type="synonym">Monacrosporium haptotylum</name>
    <dbReference type="NCBI Taxonomy" id="1284197"/>
    <lineage>
        <taxon>Eukaryota</taxon>
        <taxon>Fungi</taxon>
        <taxon>Dikarya</taxon>
        <taxon>Ascomycota</taxon>
        <taxon>Pezizomycotina</taxon>
        <taxon>Orbiliomycetes</taxon>
        <taxon>Orbiliales</taxon>
        <taxon>Orbiliaceae</taxon>
        <taxon>Dactylellina</taxon>
    </lineage>
</organism>
<keyword evidence="2" id="KW-1133">Transmembrane helix</keyword>
<reference evidence="4" key="2">
    <citation type="submission" date="2013-04" db="EMBL/GenBank/DDBJ databases">
        <title>Genomic mechanisms accounting for the adaptation to parasitism in nematode-trapping fungi.</title>
        <authorList>
            <person name="Ahren D.G."/>
        </authorList>
    </citation>
    <scope>NUCLEOTIDE SEQUENCE [LARGE SCALE GENOMIC DNA]</scope>
    <source>
        <strain evidence="4">CBS 200.50</strain>
    </source>
</reference>
<dbReference type="eggNOG" id="ENOG502RY0X">
    <property type="taxonomic scope" value="Eukaryota"/>
</dbReference>
<feature type="transmembrane region" description="Helical" evidence="2">
    <location>
        <begin position="161"/>
        <end position="185"/>
    </location>
</feature>
<evidence type="ECO:0000313" key="4">
    <source>
        <dbReference type="Proteomes" id="UP000015100"/>
    </source>
</evidence>
<gene>
    <name evidence="3" type="ORF">H072_8630</name>
</gene>
<protein>
    <submittedName>
        <fullName evidence="3">Uncharacterized protein</fullName>
    </submittedName>
</protein>
<evidence type="ECO:0000256" key="1">
    <source>
        <dbReference type="SAM" id="MobiDB-lite"/>
    </source>
</evidence>
<sequence>MVALELLKGALLSPRSEELVSTWSPPIYVAPHASSVFSAVLPLFGVSVLALCFGRRTYNMPKWGEVPLTRWLILAVYLDSWLFVVSSTVLNIAFGLRSSVTACNAGILLCLICYLTTKASDTPVNQLSVQANKDIIYFFLVEKVYIIRSKHKGPRIKDKMYLFNTIGMLFPYFIVIILTFIFRISELHSDGECYIGLKLVANIPLLVFDVIINIYLTSLFLVPLFGVFSFDQASQKVRAMAKRTFWGSAATLISTVANLTTLVILRGHEPGWVCFACCNADVVFSAIVLHWVTTTDYDATPEHSEGGVCFSCVELQNELNTELKKQGINPRSRCKNYSGPGRLGGEVITEITSKPHNDSYIAEGITVSINHQVEVEDGYSTRDSSRGGDSEGCCSSSESGSVHAIRPNKEQV</sequence>
<evidence type="ECO:0000256" key="2">
    <source>
        <dbReference type="SAM" id="Phobius"/>
    </source>
</evidence>
<keyword evidence="4" id="KW-1185">Reference proteome</keyword>
<reference evidence="3 4" key="1">
    <citation type="journal article" date="2013" name="PLoS Genet.">
        <title>Genomic mechanisms accounting for the adaptation to parasitism in nematode-trapping fungi.</title>
        <authorList>
            <person name="Meerupati T."/>
            <person name="Andersson K.M."/>
            <person name="Friman E."/>
            <person name="Kumar D."/>
            <person name="Tunlid A."/>
            <person name="Ahren D."/>
        </authorList>
    </citation>
    <scope>NUCLEOTIDE SEQUENCE [LARGE SCALE GENOMIC DNA]</scope>
    <source>
        <strain evidence="3 4">CBS 200.50</strain>
    </source>
</reference>
<keyword evidence="2" id="KW-0472">Membrane</keyword>
<feature type="transmembrane region" description="Helical" evidence="2">
    <location>
        <begin position="99"/>
        <end position="117"/>
    </location>
</feature>
<feature type="region of interest" description="Disordered" evidence="1">
    <location>
        <begin position="377"/>
        <end position="412"/>
    </location>
</feature>
<dbReference type="HOGENOM" id="CLU_043698_0_0_1"/>
<feature type="compositionally biased region" description="Basic and acidic residues" evidence="1">
    <location>
        <begin position="379"/>
        <end position="389"/>
    </location>
</feature>
<feature type="transmembrane region" description="Helical" evidence="2">
    <location>
        <begin position="205"/>
        <end position="225"/>
    </location>
</feature>